<sequence>MKAQDLLKRALGSRLLKWGVVVAAVVVGAYEIHKEWGQVHHALGTIGLVTCLWALLALLGMQFATLRVWQTLLAGLGSPLPLPAAGRILFIGQLGKYIPGSVWPILAQMELGARAKVPRARSASASVLAMLLSLVTGLIVAMVTLPFAQSDMQYLWVFLILPVVLVCLHPRVLNPLLGKLFKLAKRPGLDQPLTGRVLARALAWAFVAWLFNGLQIFLMAEKFGAPVGKTFLVALGGYAFAWCVGFVIVIAPAGAGVREVLLIVFLTPVIGKGPAIAVAACSRAVNTISDLLVAGAAAATRRRGLTNTAGTDEGKGQPPIPTESVTPVTSAPDAAS</sequence>
<evidence type="ECO:0000256" key="7">
    <source>
        <dbReference type="SAM" id="Phobius"/>
    </source>
</evidence>
<evidence type="ECO:0000256" key="1">
    <source>
        <dbReference type="ARBA" id="ARBA00004651"/>
    </source>
</evidence>
<dbReference type="EMBL" id="RPFW01000003">
    <property type="protein sequence ID" value="TVZ03787.1"/>
    <property type="molecule type" value="Genomic_DNA"/>
</dbReference>
<keyword evidence="2" id="KW-1003">Cell membrane</keyword>
<evidence type="ECO:0000256" key="3">
    <source>
        <dbReference type="ARBA" id="ARBA00022692"/>
    </source>
</evidence>
<dbReference type="AlphaFoldDB" id="A0A6P2BYL5"/>
<dbReference type="GO" id="GO:0005886">
    <property type="term" value="C:plasma membrane"/>
    <property type="evidence" value="ECO:0007669"/>
    <property type="project" value="UniProtKB-SubCell"/>
</dbReference>
<keyword evidence="3 7" id="KW-0812">Transmembrane</keyword>
<dbReference type="OrthoDB" id="6057470at2"/>
<keyword evidence="5 7" id="KW-0472">Membrane</keyword>
<feature type="transmembrane region" description="Helical" evidence="7">
    <location>
        <begin position="15"/>
        <end position="32"/>
    </location>
</feature>
<comment type="caution">
    <text evidence="8">The sequence shown here is derived from an EMBL/GenBank/DDBJ whole genome shotgun (WGS) entry which is preliminary data.</text>
</comment>
<keyword evidence="4 7" id="KW-1133">Transmembrane helix</keyword>
<gene>
    <name evidence="8" type="ORF">EAS64_15100</name>
</gene>
<feature type="transmembrane region" description="Helical" evidence="7">
    <location>
        <begin position="127"/>
        <end position="148"/>
    </location>
</feature>
<evidence type="ECO:0000256" key="4">
    <source>
        <dbReference type="ARBA" id="ARBA00022989"/>
    </source>
</evidence>
<evidence type="ECO:0000256" key="5">
    <source>
        <dbReference type="ARBA" id="ARBA00023136"/>
    </source>
</evidence>
<protein>
    <submittedName>
        <fullName evidence="8">UPF0104 family protein</fullName>
    </submittedName>
</protein>
<evidence type="ECO:0000313" key="8">
    <source>
        <dbReference type="EMBL" id="TVZ03787.1"/>
    </source>
</evidence>
<comment type="subcellular location">
    <subcellularLocation>
        <location evidence="1">Cell membrane</location>
        <topology evidence="1">Multi-pass membrane protein</topology>
    </subcellularLocation>
</comment>
<evidence type="ECO:0000256" key="2">
    <source>
        <dbReference type="ARBA" id="ARBA00022475"/>
    </source>
</evidence>
<dbReference type="Proteomes" id="UP000460272">
    <property type="component" value="Unassembled WGS sequence"/>
</dbReference>
<evidence type="ECO:0000313" key="9">
    <source>
        <dbReference type="Proteomes" id="UP000460272"/>
    </source>
</evidence>
<organism evidence="8 9">
    <name type="scientific">Trebonia kvetii</name>
    <dbReference type="NCBI Taxonomy" id="2480626"/>
    <lineage>
        <taxon>Bacteria</taxon>
        <taxon>Bacillati</taxon>
        <taxon>Actinomycetota</taxon>
        <taxon>Actinomycetes</taxon>
        <taxon>Streptosporangiales</taxon>
        <taxon>Treboniaceae</taxon>
        <taxon>Trebonia</taxon>
    </lineage>
</organism>
<accession>A0A6P2BYL5</accession>
<proteinExistence type="predicted"/>
<feature type="transmembrane region" description="Helical" evidence="7">
    <location>
        <begin position="44"/>
        <end position="64"/>
    </location>
</feature>
<name>A0A6P2BYL5_9ACTN</name>
<dbReference type="RefSeq" id="WP_145853658.1">
    <property type="nucleotide sequence ID" value="NZ_RPFW01000003.1"/>
</dbReference>
<feature type="transmembrane region" description="Helical" evidence="7">
    <location>
        <begin position="197"/>
        <end position="218"/>
    </location>
</feature>
<dbReference type="Pfam" id="PF03706">
    <property type="entry name" value="LPG_synthase_TM"/>
    <property type="match status" value="1"/>
</dbReference>
<feature type="transmembrane region" description="Helical" evidence="7">
    <location>
        <begin position="154"/>
        <end position="177"/>
    </location>
</feature>
<reference evidence="8 9" key="1">
    <citation type="submission" date="2018-11" db="EMBL/GenBank/DDBJ databases">
        <title>Trebonia kvetii gen.nov., sp.nov., a novel acidophilic actinobacterium, and proposal of the new actinobacterial family Treboniaceae fam. nov.</title>
        <authorList>
            <person name="Rapoport D."/>
            <person name="Sagova-Mareckova M."/>
            <person name="Sedlacek I."/>
            <person name="Provaznik J."/>
            <person name="Kralova S."/>
            <person name="Pavlinic D."/>
            <person name="Benes V."/>
            <person name="Kopecky J."/>
        </authorList>
    </citation>
    <scope>NUCLEOTIDE SEQUENCE [LARGE SCALE GENOMIC DNA]</scope>
    <source>
        <strain evidence="8 9">15Tr583</strain>
    </source>
</reference>
<feature type="region of interest" description="Disordered" evidence="6">
    <location>
        <begin position="305"/>
        <end position="336"/>
    </location>
</feature>
<feature type="transmembrane region" description="Helical" evidence="7">
    <location>
        <begin position="230"/>
        <end position="253"/>
    </location>
</feature>
<dbReference type="InterPro" id="IPR022791">
    <property type="entry name" value="L-PG_synthase/AglD"/>
</dbReference>
<evidence type="ECO:0000256" key="6">
    <source>
        <dbReference type="SAM" id="MobiDB-lite"/>
    </source>
</evidence>
<keyword evidence="9" id="KW-1185">Reference proteome</keyword>